<accession>A0A1L9QMF0</accession>
<protein>
    <submittedName>
        <fullName evidence="1">Uncharacterized protein</fullName>
    </submittedName>
</protein>
<dbReference type="EMBL" id="MLAW01000043">
    <property type="protein sequence ID" value="OJJ22265.1"/>
    <property type="molecule type" value="Genomic_DNA"/>
</dbReference>
<dbReference type="Proteomes" id="UP000183940">
    <property type="component" value="Unassembled WGS sequence"/>
</dbReference>
<proteinExistence type="predicted"/>
<sequence length="242" mass="27909">MSITSRSLQKLLRENISGQKPLSVNPEQAKDLAEDLLARVEPLAGAERHDNCHHYHRFQRGSSADQPPSNTLCCCILLEESSERWYRNHTHLHLLLSPEQQLWVELGGERSPAPVSDISEIVALIQAFFQRVDRQKAQAAKRQKQKDLKVQAILAQVRKIAKEDQFDFATEVDTVKLKLIIRLSDNNDYFAILIPFNQFKEVLPKLRTAIQTLRETYNTGVRFTTRLKRGYGRSGWIRHQDL</sequence>
<dbReference type="AlphaFoldDB" id="A0A1L9QMF0"/>
<reference evidence="1" key="1">
    <citation type="submission" date="2016-10" db="EMBL/GenBank/DDBJ databases">
        <title>CRISPR-Cas defence system in Roseofilum reptotaenium: evidence of a bacteriophage-cyanobacterium arms race in the coral black band disease.</title>
        <authorList>
            <person name="Buerger P."/>
            <person name="Wood-Charlson E.M."/>
            <person name="Weynberg K.D."/>
            <person name="Willis B."/>
            <person name="Van Oppen M.J."/>
        </authorList>
    </citation>
    <scope>NUCLEOTIDE SEQUENCE [LARGE SCALE GENOMIC DNA]</scope>
    <source>
        <strain evidence="1">AO1-A</strain>
    </source>
</reference>
<gene>
    <name evidence="1" type="ORF">BI308_19805</name>
</gene>
<keyword evidence="2" id="KW-1185">Reference proteome</keyword>
<dbReference type="STRING" id="1925591.BI308_19805"/>
<organism evidence="1 2">
    <name type="scientific">Roseofilum reptotaenium AO1-A</name>
    <dbReference type="NCBI Taxonomy" id="1925591"/>
    <lineage>
        <taxon>Bacteria</taxon>
        <taxon>Bacillati</taxon>
        <taxon>Cyanobacteriota</taxon>
        <taxon>Cyanophyceae</taxon>
        <taxon>Desertifilales</taxon>
        <taxon>Desertifilaceae</taxon>
        <taxon>Roseofilum</taxon>
    </lineage>
</organism>
<comment type="caution">
    <text evidence="1">The sequence shown here is derived from an EMBL/GenBank/DDBJ whole genome shotgun (WGS) entry which is preliminary data.</text>
</comment>
<evidence type="ECO:0000313" key="2">
    <source>
        <dbReference type="Proteomes" id="UP000183940"/>
    </source>
</evidence>
<evidence type="ECO:0000313" key="1">
    <source>
        <dbReference type="EMBL" id="OJJ22265.1"/>
    </source>
</evidence>
<name>A0A1L9QMF0_9CYAN</name>